<keyword evidence="5" id="KW-0472">Membrane</keyword>
<evidence type="ECO:0000256" key="5">
    <source>
        <dbReference type="ARBA" id="ARBA00023136"/>
    </source>
</evidence>
<evidence type="ECO:0000256" key="4">
    <source>
        <dbReference type="ARBA" id="ARBA00022989"/>
    </source>
</evidence>
<organism evidence="11 12">
    <name type="scientific">Xyrichtys novacula</name>
    <name type="common">Pearly razorfish</name>
    <name type="synonym">Hemipteronotus novacula</name>
    <dbReference type="NCBI Taxonomy" id="13765"/>
    <lineage>
        <taxon>Eukaryota</taxon>
        <taxon>Metazoa</taxon>
        <taxon>Chordata</taxon>
        <taxon>Craniata</taxon>
        <taxon>Vertebrata</taxon>
        <taxon>Euteleostomi</taxon>
        <taxon>Actinopterygii</taxon>
        <taxon>Neopterygii</taxon>
        <taxon>Teleostei</taxon>
        <taxon>Neoteleostei</taxon>
        <taxon>Acanthomorphata</taxon>
        <taxon>Eupercaria</taxon>
        <taxon>Labriformes</taxon>
        <taxon>Labridae</taxon>
        <taxon>Xyrichtys</taxon>
    </lineage>
</organism>
<dbReference type="InterPro" id="IPR013783">
    <property type="entry name" value="Ig-like_fold"/>
</dbReference>
<dbReference type="CDD" id="cd00063">
    <property type="entry name" value="FN3"/>
    <property type="match status" value="1"/>
</dbReference>
<protein>
    <submittedName>
        <fullName evidence="11">Interleukin-7 receptor subunit alpha-like</fullName>
    </submittedName>
</protein>
<dbReference type="AlphaFoldDB" id="A0AAV1G8Q7"/>
<dbReference type="Gene3D" id="2.60.40.10">
    <property type="entry name" value="Immunoglobulins"/>
    <property type="match status" value="1"/>
</dbReference>
<dbReference type="SUPFAM" id="SSF49265">
    <property type="entry name" value="Fibronectin type III"/>
    <property type="match status" value="1"/>
</dbReference>
<dbReference type="Proteomes" id="UP001178508">
    <property type="component" value="Chromosome 13"/>
</dbReference>
<feature type="domain" description="Fibronectin type-III" evidence="10">
    <location>
        <begin position="125"/>
        <end position="227"/>
    </location>
</feature>
<feature type="chain" id="PRO_5043662266" evidence="9">
    <location>
        <begin position="20"/>
        <end position="421"/>
    </location>
</feature>
<keyword evidence="6 11" id="KW-0675">Receptor</keyword>
<name>A0AAV1G8Q7_XYRNO</name>
<evidence type="ECO:0000256" key="9">
    <source>
        <dbReference type="SAM" id="SignalP"/>
    </source>
</evidence>
<dbReference type="EMBL" id="OY660876">
    <property type="protein sequence ID" value="CAJ1069867.1"/>
    <property type="molecule type" value="Genomic_DNA"/>
</dbReference>
<proteinExistence type="predicted"/>
<dbReference type="GO" id="GO:0004896">
    <property type="term" value="F:cytokine receptor activity"/>
    <property type="evidence" value="ECO:0007669"/>
    <property type="project" value="TreeGrafter"/>
</dbReference>
<evidence type="ECO:0000259" key="10">
    <source>
        <dbReference type="PROSITE" id="PS50853"/>
    </source>
</evidence>
<comment type="subcellular location">
    <subcellularLocation>
        <location evidence="1">Membrane</location>
        <topology evidence="1">Single-pass type I membrane protein</topology>
    </subcellularLocation>
</comment>
<keyword evidence="4" id="KW-1133">Transmembrane helix</keyword>
<dbReference type="GO" id="GO:0009897">
    <property type="term" value="C:external side of plasma membrane"/>
    <property type="evidence" value="ECO:0007669"/>
    <property type="project" value="TreeGrafter"/>
</dbReference>
<keyword evidence="3 9" id="KW-0732">Signal</keyword>
<evidence type="ECO:0000256" key="8">
    <source>
        <dbReference type="SAM" id="MobiDB-lite"/>
    </source>
</evidence>
<accession>A0AAV1G8Q7</accession>
<evidence type="ECO:0000256" key="7">
    <source>
        <dbReference type="ARBA" id="ARBA00023180"/>
    </source>
</evidence>
<feature type="signal peptide" evidence="9">
    <location>
        <begin position="1"/>
        <end position="19"/>
    </location>
</feature>
<dbReference type="PANTHER" id="PTHR23037:SF27">
    <property type="entry name" value="INTERLEUKIN-7 RECEPTOR SUBUNIT ALPHA"/>
    <property type="match status" value="1"/>
</dbReference>
<keyword evidence="7" id="KW-0325">Glycoprotein</keyword>
<evidence type="ECO:0000256" key="2">
    <source>
        <dbReference type="ARBA" id="ARBA00022692"/>
    </source>
</evidence>
<evidence type="ECO:0000313" key="12">
    <source>
        <dbReference type="Proteomes" id="UP001178508"/>
    </source>
</evidence>
<dbReference type="InterPro" id="IPR036116">
    <property type="entry name" value="FN3_sf"/>
</dbReference>
<keyword evidence="2" id="KW-0812">Transmembrane</keyword>
<dbReference type="GO" id="GO:0030097">
    <property type="term" value="P:hemopoiesis"/>
    <property type="evidence" value="ECO:0007669"/>
    <property type="project" value="TreeGrafter"/>
</dbReference>
<dbReference type="InterPro" id="IPR003961">
    <property type="entry name" value="FN3_dom"/>
</dbReference>
<sequence>MLCVWEVWMLLLLVARLEAQSGDSDSEPRLSCTSHIMTDMSSLTCDLVGGGGGSEDDEDGESNSIERIRMCFTDDWSTRSTKCFEGLGGTVSSSDLSLVVPYNVSVHLKRGGPILTTVDLKKIVKPRSPWVFNVTFNPRSNQAVFHIGTPYHREYLTVEKQLFQLFIWSADTKTSQNVSSSDTLKVDMGHLQANTRYYVRVRAIPLKYLQGTWSEWGRNFTFMTPEGKVRQQTEEWRQINTLTVCLVVLLLTFCAVFSWKMKIFSYMWPRIPHPKDTLVQICKPNKGLLLSFRPEEFSVLKVFPKDGLEDQPYEEPEPLVSAAPAENSESTPPCSTTQTSECSTTTTSVSTEELELSALLGRSSSDEEDSLQSFSPSPIDVEQRADTPQQEGSGGGNLGEVFGVSQQEEAYVTMSSFFKIQ</sequence>
<evidence type="ECO:0000256" key="6">
    <source>
        <dbReference type="ARBA" id="ARBA00023170"/>
    </source>
</evidence>
<gene>
    <name evidence="11" type="ORF">XNOV1_A014107</name>
</gene>
<evidence type="ECO:0000313" key="11">
    <source>
        <dbReference type="EMBL" id="CAJ1069867.1"/>
    </source>
</evidence>
<dbReference type="GO" id="GO:0046427">
    <property type="term" value="P:positive regulation of receptor signaling pathway via JAK-STAT"/>
    <property type="evidence" value="ECO:0007669"/>
    <property type="project" value="TreeGrafter"/>
</dbReference>
<dbReference type="PANTHER" id="PTHR23037">
    <property type="entry name" value="CYTOKINE RECEPTOR"/>
    <property type="match status" value="1"/>
</dbReference>
<reference evidence="11" key="1">
    <citation type="submission" date="2023-08" db="EMBL/GenBank/DDBJ databases">
        <authorList>
            <person name="Alioto T."/>
            <person name="Alioto T."/>
            <person name="Gomez Garrido J."/>
        </authorList>
    </citation>
    <scope>NUCLEOTIDE SEQUENCE</scope>
</reference>
<evidence type="ECO:0000256" key="3">
    <source>
        <dbReference type="ARBA" id="ARBA00022729"/>
    </source>
</evidence>
<feature type="compositionally biased region" description="Low complexity" evidence="8">
    <location>
        <begin position="328"/>
        <end position="351"/>
    </location>
</feature>
<dbReference type="PROSITE" id="PS50853">
    <property type="entry name" value="FN3"/>
    <property type="match status" value="1"/>
</dbReference>
<feature type="region of interest" description="Disordered" evidence="8">
    <location>
        <begin position="308"/>
        <end position="402"/>
    </location>
</feature>
<keyword evidence="12" id="KW-1185">Reference proteome</keyword>
<evidence type="ECO:0000256" key="1">
    <source>
        <dbReference type="ARBA" id="ARBA00004479"/>
    </source>
</evidence>